<feature type="compositionally biased region" description="Basic and acidic residues" evidence="16">
    <location>
        <begin position="319"/>
        <end position="330"/>
    </location>
</feature>
<feature type="compositionally biased region" description="Acidic residues" evidence="16">
    <location>
        <begin position="458"/>
        <end position="468"/>
    </location>
</feature>
<evidence type="ECO:0000256" key="1">
    <source>
        <dbReference type="ARBA" id="ARBA00004123"/>
    </source>
</evidence>
<feature type="compositionally biased region" description="Polar residues" evidence="16">
    <location>
        <begin position="628"/>
        <end position="661"/>
    </location>
</feature>
<feature type="compositionally biased region" description="Pro residues" evidence="16">
    <location>
        <begin position="478"/>
        <end position="489"/>
    </location>
</feature>
<name>A0AAN6H7I0_9PEZI</name>
<comment type="caution">
    <text evidence="18">The sequence shown here is derived from an EMBL/GenBank/DDBJ whole genome shotgun (WGS) entry which is preliminary data.</text>
</comment>
<feature type="compositionally biased region" description="Gly residues" evidence="16">
    <location>
        <begin position="1039"/>
        <end position="1059"/>
    </location>
</feature>
<feature type="region of interest" description="Disordered" evidence="16">
    <location>
        <begin position="756"/>
        <end position="848"/>
    </location>
</feature>
<feature type="compositionally biased region" description="Low complexity" evidence="16">
    <location>
        <begin position="129"/>
        <end position="139"/>
    </location>
</feature>
<feature type="compositionally biased region" description="Low complexity" evidence="16">
    <location>
        <begin position="229"/>
        <end position="245"/>
    </location>
</feature>
<protein>
    <recommendedName>
        <fullName evidence="5">RNA polymerase II degradation factor 1</fullName>
    </recommendedName>
</protein>
<feature type="compositionally biased region" description="Low complexity" evidence="16">
    <location>
        <begin position="516"/>
        <end position="527"/>
    </location>
</feature>
<dbReference type="AlphaFoldDB" id="A0AAN6H7I0"/>
<dbReference type="EMBL" id="JAUJLE010000361">
    <property type="protein sequence ID" value="KAK0959113.1"/>
    <property type="molecule type" value="Genomic_DNA"/>
</dbReference>
<dbReference type="CDD" id="cd14368">
    <property type="entry name" value="CUE_DEF1_like"/>
    <property type="match status" value="1"/>
</dbReference>
<dbReference type="GO" id="GO:0005737">
    <property type="term" value="C:cytoplasm"/>
    <property type="evidence" value="ECO:0007669"/>
    <property type="project" value="UniProtKB-SubCell"/>
</dbReference>
<feature type="compositionally biased region" description="Gly residues" evidence="16">
    <location>
        <begin position="1068"/>
        <end position="1083"/>
    </location>
</feature>
<keyword evidence="15" id="KW-0539">Nucleus</keyword>
<dbReference type="GO" id="GO:0005634">
    <property type="term" value="C:nucleus"/>
    <property type="evidence" value="ECO:0007669"/>
    <property type="project" value="UniProtKB-SubCell"/>
</dbReference>
<accession>A0AAN6H7I0</accession>
<keyword evidence="10" id="KW-0833">Ubl conjugation pathway</keyword>
<comment type="subcellular location">
    <subcellularLocation>
        <location evidence="3">Chromosome</location>
        <location evidence="3">Telomere</location>
    </subcellularLocation>
    <subcellularLocation>
        <location evidence="2">Cytoplasm</location>
    </subcellularLocation>
    <subcellularLocation>
        <location evidence="1">Nucleus</location>
    </subcellularLocation>
</comment>
<evidence type="ECO:0000256" key="4">
    <source>
        <dbReference type="ARBA" id="ARBA00005491"/>
    </source>
</evidence>
<dbReference type="InterPro" id="IPR003892">
    <property type="entry name" value="CUE"/>
</dbReference>
<feature type="region of interest" description="Disordered" evidence="16">
    <location>
        <begin position="1"/>
        <end position="57"/>
    </location>
</feature>
<feature type="compositionally biased region" description="Low complexity" evidence="16">
    <location>
        <begin position="1012"/>
        <end position="1038"/>
    </location>
</feature>
<evidence type="ECO:0000256" key="8">
    <source>
        <dbReference type="ARBA" id="ARBA00022553"/>
    </source>
</evidence>
<feature type="compositionally biased region" description="Polar residues" evidence="16">
    <location>
        <begin position="784"/>
        <end position="793"/>
    </location>
</feature>
<keyword evidence="12" id="KW-0779">Telomere</keyword>
<evidence type="ECO:0000256" key="2">
    <source>
        <dbReference type="ARBA" id="ARBA00004496"/>
    </source>
</evidence>
<feature type="compositionally biased region" description="Low complexity" evidence="16">
    <location>
        <begin position="583"/>
        <end position="600"/>
    </location>
</feature>
<evidence type="ECO:0000259" key="17">
    <source>
        <dbReference type="PROSITE" id="PS51140"/>
    </source>
</evidence>
<feature type="compositionally biased region" description="Gly residues" evidence="16">
    <location>
        <begin position="973"/>
        <end position="985"/>
    </location>
</feature>
<feature type="compositionally biased region" description="Gly residues" evidence="16">
    <location>
        <begin position="20"/>
        <end position="31"/>
    </location>
</feature>
<dbReference type="GO" id="GO:0000781">
    <property type="term" value="C:chromosome, telomeric region"/>
    <property type="evidence" value="ECO:0007669"/>
    <property type="project" value="UniProtKB-SubCell"/>
</dbReference>
<dbReference type="PANTHER" id="PTHR16308">
    <property type="entry name" value="UBIQUITIN ASSOCIATED PROTEIN 2-LIKE/LINGERER"/>
    <property type="match status" value="1"/>
</dbReference>
<evidence type="ECO:0000256" key="15">
    <source>
        <dbReference type="ARBA" id="ARBA00023242"/>
    </source>
</evidence>
<evidence type="ECO:0000256" key="9">
    <source>
        <dbReference type="ARBA" id="ARBA00022763"/>
    </source>
</evidence>
<evidence type="ECO:0000256" key="7">
    <source>
        <dbReference type="ARBA" id="ARBA00022490"/>
    </source>
</evidence>
<dbReference type="Proteomes" id="UP001175353">
    <property type="component" value="Unassembled WGS sequence"/>
</dbReference>
<gene>
    <name evidence="18" type="primary">DEF1_2</name>
    <name evidence="18" type="ORF">LTR91_021017</name>
</gene>
<feature type="compositionally biased region" description="Low complexity" evidence="16">
    <location>
        <begin position="945"/>
        <end position="956"/>
    </location>
</feature>
<dbReference type="PROSITE" id="PS51140">
    <property type="entry name" value="CUE"/>
    <property type="match status" value="1"/>
</dbReference>
<comment type="similarity">
    <text evidence="4">Belongs to the DEF1 family.</text>
</comment>
<feature type="compositionally biased region" description="Polar residues" evidence="16">
    <location>
        <begin position="551"/>
        <end position="582"/>
    </location>
</feature>
<reference evidence="18" key="1">
    <citation type="submission" date="2023-06" db="EMBL/GenBank/DDBJ databases">
        <title>Black Yeasts Isolated from many extreme environments.</title>
        <authorList>
            <person name="Coleine C."/>
            <person name="Stajich J.E."/>
            <person name="Selbmann L."/>
        </authorList>
    </citation>
    <scope>NUCLEOTIDE SEQUENCE</scope>
    <source>
        <strain evidence="18">CCFEE 5200</strain>
    </source>
</reference>
<organism evidence="18 19">
    <name type="scientific">Friedmanniomyces endolithicus</name>
    <dbReference type="NCBI Taxonomy" id="329885"/>
    <lineage>
        <taxon>Eukaryota</taxon>
        <taxon>Fungi</taxon>
        <taxon>Dikarya</taxon>
        <taxon>Ascomycota</taxon>
        <taxon>Pezizomycotina</taxon>
        <taxon>Dothideomycetes</taxon>
        <taxon>Dothideomycetidae</taxon>
        <taxon>Mycosphaerellales</taxon>
        <taxon>Teratosphaeriaceae</taxon>
        <taxon>Friedmanniomyces</taxon>
    </lineage>
</organism>
<sequence>MSEVEARPPPSTRGRSAIRGGRGGFGRGGPRGSRKPVNGTVDTAGMDEPLEDQGEIGEMKRKYAQELSMLRDMFPEWTDVDLVFALQEADGDVGATVEKITQGSVSQFAEVKKPKDRARSKVKEESAMAGAIDRSSARGSRGRGSFEGARGGRGRATDRGRGGFRGGRGGHATTNGTPKDGAASIATTESTAWDTPATVDASTNGGWDSVGADTGIEVPAAQGSWDNVSATEAPPATAPESTISSLIPDGVKKSWASMFSQPKPVPAAPSAKQAPPSSQSPPAELQASGEVPLSKEDSAEVMDQPEPEIELKPGLPTIEEPHAEPLHEHSPMGPSAGESEELALAPSQDPLTEENVEHLPDESSAPATQTVASTIGSTDTRNLTPLPGHQSAPIGTRRPPMGGYATSAYRATGVPGRSASYQRRVQEQQEAVVMPGHDAVDRAAVQFGSMGLNGDAGSDVDEDREEPETQQALQHSPPSQPRTSLPPAPRQAQETIRPEGLPTPKQAPGLPPASHQNQQQMQDAAMAPGLSQDQTQMNPSYNQYARYGQPGIQQQDSGASQQKPYDAFSQQTQHSQYDQYGIQQAHQQQQPQQPPQASHSGFGGLSSAPNDYQSYYTSNEQQRNAYNQYYGSNYGPQDARSQMGQSSQQDAGLGQQRSTSGFGAGPDESAYHTQAQQQVSNDSFLSHDRRLPAVRNSNSSSDEDELQYGAHLIGLLPMPQAAPRCAPIDRPDGSDRVATFSQLPAVLRSLMSAPLQDTSNRHSPALITSPHPSAHSRFGEAPGSGNNTANPLLSSQQQHAAPVQQAQQHSMQQGPTSHQQQQPQQPQPQQQQQGGYGQSAGYPYGHPYYQSPYQQAYAAQHGAYNSYQQPGGYGAGGGYPSKQQQQGNMYGAPGGYGMGSQSSFDQQSSSPANASAFGQNQQQSSMRSASGMSSGLGGGLDDYGRSSVQSASHQSSTFGGMNDPFARSASGFSGQGGYGQQGMGGQEDSLKPYNESKTGPSPSLGQPGRPGSAANSASAQQSGIPQQQQSSQQAAAYGGYPGFPGQQGGSQYGGLGGLGSHQQQQQGQSGGMGGGQGGYGGYGAGGFSQTYGAGYGSRGGWGSNYGAH</sequence>
<feature type="compositionally biased region" description="Polar residues" evidence="16">
    <location>
        <begin position="365"/>
        <end position="383"/>
    </location>
</feature>
<evidence type="ECO:0000256" key="13">
    <source>
        <dbReference type="ARBA" id="ARBA00023125"/>
    </source>
</evidence>
<evidence type="ECO:0000256" key="10">
    <source>
        <dbReference type="ARBA" id="ARBA00022786"/>
    </source>
</evidence>
<evidence type="ECO:0000313" key="19">
    <source>
        <dbReference type="Proteomes" id="UP001175353"/>
    </source>
</evidence>
<feature type="region of interest" description="Disordered" evidence="16">
    <location>
        <begin position="108"/>
        <end position="613"/>
    </location>
</feature>
<dbReference type="GO" id="GO:0003677">
    <property type="term" value="F:DNA binding"/>
    <property type="evidence" value="ECO:0007669"/>
    <property type="project" value="UniProtKB-KW"/>
</dbReference>
<evidence type="ECO:0000256" key="11">
    <source>
        <dbReference type="ARBA" id="ARBA00022843"/>
    </source>
</evidence>
<dbReference type="GO" id="GO:0006281">
    <property type="term" value="P:DNA repair"/>
    <property type="evidence" value="ECO:0007669"/>
    <property type="project" value="UniProtKB-KW"/>
</dbReference>
<evidence type="ECO:0000256" key="12">
    <source>
        <dbReference type="ARBA" id="ARBA00022895"/>
    </source>
</evidence>
<feature type="compositionally biased region" description="Polar residues" evidence="16">
    <location>
        <begin position="671"/>
        <end position="684"/>
    </location>
</feature>
<dbReference type="InterPro" id="IPR041803">
    <property type="entry name" value="DEF1_CUE"/>
</dbReference>
<keyword evidence="19" id="KW-1185">Reference proteome</keyword>
<feature type="domain" description="CUE" evidence="17">
    <location>
        <begin position="62"/>
        <end position="105"/>
    </location>
</feature>
<dbReference type="Pfam" id="PF02845">
    <property type="entry name" value="CUE"/>
    <property type="match status" value="1"/>
</dbReference>
<keyword evidence="14" id="KW-0234">DNA repair</keyword>
<keyword evidence="13" id="KW-0238">DNA-binding</keyword>
<feature type="compositionally biased region" description="Polar residues" evidence="16">
    <location>
        <begin position="995"/>
        <end position="1004"/>
    </location>
</feature>
<dbReference type="PANTHER" id="PTHR16308:SF13">
    <property type="entry name" value="PROTEIN LINGERER"/>
    <property type="match status" value="1"/>
</dbReference>
<dbReference type="GO" id="GO:0043130">
    <property type="term" value="F:ubiquitin binding"/>
    <property type="evidence" value="ECO:0007669"/>
    <property type="project" value="InterPro"/>
</dbReference>
<dbReference type="InterPro" id="IPR051833">
    <property type="entry name" value="TC-DDR_regulator"/>
</dbReference>
<evidence type="ECO:0000256" key="6">
    <source>
        <dbReference type="ARBA" id="ARBA00022454"/>
    </source>
</evidence>
<feature type="region of interest" description="Disordered" evidence="16">
    <location>
        <begin position="628"/>
        <end position="687"/>
    </location>
</feature>
<keyword evidence="8" id="KW-0597">Phosphoprotein</keyword>
<feature type="compositionally biased region" description="Polar residues" evidence="16">
    <location>
        <begin position="531"/>
        <end position="543"/>
    </location>
</feature>
<evidence type="ECO:0000256" key="3">
    <source>
        <dbReference type="ARBA" id="ARBA00004574"/>
    </source>
</evidence>
<proteinExistence type="inferred from homology"/>
<feature type="compositionally biased region" description="Low complexity" evidence="16">
    <location>
        <begin position="268"/>
        <end position="288"/>
    </location>
</feature>
<evidence type="ECO:0000256" key="14">
    <source>
        <dbReference type="ARBA" id="ARBA00023204"/>
    </source>
</evidence>
<keyword evidence="6" id="KW-0158">Chromosome</keyword>
<feature type="compositionally biased region" description="Polar residues" evidence="16">
    <location>
        <begin position="911"/>
        <end position="923"/>
    </location>
</feature>
<feature type="compositionally biased region" description="Low complexity" evidence="16">
    <location>
        <begin position="900"/>
        <end position="910"/>
    </location>
</feature>
<feature type="compositionally biased region" description="Basic and acidic residues" evidence="16">
    <location>
        <begin position="110"/>
        <end position="126"/>
    </location>
</feature>
<feature type="compositionally biased region" description="Acidic residues" evidence="16">
    <location>
        <begin position="299"/>
        <end position="308"/>
    </location>
</feature>
<keyword evidence="7" id="KW-0963">Cytoplasm</keyword>
<feature type="region of interest" description="Disordered" evidence="16">
    <location>
        <begin position="875"/>
        <end position="1083"/>
    </location>
</feature>
<feature type="compositionally biased region" description="Low complexity" evidence="16">
    <location>
        <begin position="924"/>
        <end position="933"/>
    </location>
</feature>
<keyword evidence="11" id="KW-0832">Ubl conjugation</keyword>
<feature type="compositionally biased region" description="Low complexity" evidence="16">
    <location>
        <begin position="794"/>
        <end position="833"/>
    </location>
</feature>
<keyword evidence="9" id="KW-0227">DNA damage</keyword>
<evidence type="ECO:0000256" key="5">
    <source>
        <dbReference type="ARBA" id="ARBA00020536"/>
    </source>
</evidence>
<evidence type="ECO:0000313" key="18">
    <source>
        <dbReference type="EMBL" id="KAK0959113.1"/>
    </source>
</evidence>
<evidence type="ECO:0000256" key="16">
    <source>
        <dbReference type="SAM" id="MobiDB-lite"/>
    </source>
</evidence>